<dbReference type="EMBL" id="JADEXS010000365">
    <property type="protein sequence ID" value="MBE9025127.1"/>
    <property type="molecule type" value="Genomic_DNA"/>
</dbReference>
<dbReference type="Proteomes" id="UP000622533">
    <property type="component" value="Unassembled WGS sequence"/>
</dbReference>
<keyword evidence="2" id="KW-0812">Transmembrane</keyword>
<dbReference type="PROSITE" id="PS51257">
    <property type="entry name" value="PROKAR_LIPOPROTEIN"/>
    <property type="match status" value="1"/>
</dbReference>
<keyword evidence="2" id="KW-1133">Transmembrane helix</keyword>
<protein>
    <recommendedName>
        <fullName evidence="5">Lipoprotein</fullName>
    </recommendedName>
</protein>
<evidence type="ECO:0008006" key="5">
    <source>
        <dbReference type="Google" id="ProtNLM"/>
    </source>
</evidence>
<organism evidence="3 4">
    <name type="scientific">Desmonostoc muscorum LEGE 12446</name>
    <dbReference type="NCBI Taxonomy" id="1828758"/>
    <lineage>
        <taxon>Bacteria</taxon>
        <taxon>Bacillati</taxon>
        <taxon>Cyanobacteriota</taxon>
        <taxon>Cyanophyceae</taxon>
        <taxon>Nostocales</taxon>
        <taxon>Nostocaceae</taxon>
        <taxon>Desmonostoc</taxon>
    </lineage>
</organism>
<accession>A0A8J7D208</accession>
<comment type="caution">
    <text evidence="3">The sequence shown here is derived from an EMBL/GenBank/DDBJ whole genome shotgun (WGS) entry which is preliminary data.</text>
</comment>
<sequence>MKASNGNIKLKIFRGIFASLNLVLICGGLVSCIPQLPKPLIPIEQQKPVLQPNQQNPNDKDNDDKLDDSKDDGDHDDKDGDDKNGDDKD</sequence>
<evidence type="ECO:0000313" key="3">
    <source>
        <dbReference type="EMBL" id="MBE9025127.1"/>
    </source>
</evidence>
<feature type="compositionally biased region" description="Basic and acidic residues" evidence="1">
    <location>
        <begin position="72"/>
        <end position="89"/>
    </location>
</feature>
<evidence type="ECO:0000256" key="2">
    <source>
        <dbReference type="SAM" id="Phobius"/>
    </source>
</evidence>
<evidence type="ECO:0000256" key="1">
    <source>
        <dbReference type="SAM" id="MobiDB-lite"/>
    </source>
</evidence>
<keyword evidence="2" id="KW-0472">Membrane</keyword>
<reference evidence="3" key="1">
    <citation type="submission" date="2020-10" db="EMBL/GenBank/DDBJ databases">
        <authorList>
            <person name="Castelo-Branco R."/>
            <person name="Eusebio N."/>
            <person name="Adriana R."/>
            <person name="Vieira A."/>
            <person name="Brugerolle De Fraissinette N."/>
            <person name="Rezende De Castro R."/>
            <person name="Schneider M.P."/>
            <person name="Vasconcelos V."/>
            <person name="Leao P.N."/>
        </authorList>
    </citation>
    <scope>NUCLEOTIDE SEQUENCE</scope>
    <source>
        <strain evidence="3">LEGE 12446</strain>
    </source>
</reference>
<evidence type="ECO:0000313" key="4">
    <source>
        <dbReference type="Proteomes" id="UP000622533"/>
    </source>
</evidence>
<name>A0A8J7D208_DESMC</name>
<keyword evidence="4" id="KW-1185">Reference proteome</keyword>
<dbReference type="RefSeq" id="WP_190881428.1">
    <property type="nucleotide sequence ID" value="NZ_JADEXS020000001.1"/>
</dbReference>
<dbReference type="AlphaFoldDB" id="A0A8J7D208"/>
<gene>
    <name evidence="3" type="ORF">IQ276_22710</name>
</gene>
<proteinExistence type="predicted"/>
<feature type="transmembrane region" description="Helical" evidence="2">
    <location>
        <begin position="12"/>
        <end position="30"/>
    </location>
</feature>
<feature type="region of interest" description="Disordered" evidence="1">
    <location>
        <begin position="44"/>
        <end position="89"/>
    </location>
</feature>